<dbReference type="EC" id="3.1.6.1" evidence="3"/>
<evidence type="ECO:0000259" key="2">
    <source>
        <dbReference type="Pfam" id="PF00884"/>
    </source>
</evidence>
<dbReference type="CDD" id="cd16025">
    <property type="entry name" value="PAS_like"/>
    <property type="match status" value="1"/>
</dbReference>
<dbReference type="AlphaFoldDB" id="A0A7X0JUT0"/>
<comment type="caution">
    <text evidence="3">The sequence shown here is derived from an EMBL/GenBank/DDBJ whole genome shotgun (WGS) entry which is preliminary data.</text>
</comment>
<dbReference type="PANTHER" id="PTHR42693:SF33">
    <property type="entry name" value="ARYLSULFATASE"/>
    <property type="match status" value="1"/>
</dbReference>
<dbReference type="Gene3D" id="3.30.1120.10">
    <property type="match status" value="1"/>
</dbReference>
<accession>A0A7X0JUT0</accession>
<name>A0A7X0JUT0_9GAMM</name>
<evidence type="ECO:0000256" key="1">
    <source>
        <dbReference type="ARBA" id="ARBA00008779"/>
    </source>
</evidence>
<dbReference type="InterPro" id="IPR050738">
    <property type="entry name" value="Sulfatase"/>
</dbReference>
<dbReference type="GO" id="GO:0004065">
    <property type="term" value="F:arylsulfatase activity"/>
    <property type="evidence" value="ECO:0007669"/>
    <property type="project" value="UniProtKB-EC"/>
</dbReference>
<organism evidence="3 4">
    <name type="scientific">Pseudoteredinibacter isoporae</name>
    <dbReference type="NCBI Taxonomy" id="570281"/>
    <lineage>
        <taxon>Bacteria</taxon>
        <taxon>Pseudomonadati</taxon>
        <taxon>Pseudomonadota</taxon>
        <taxon>Gammaproteobacteria</taxon>
        <taxon>Cellvibrionales</taxon>
        <taxon>Cellvibrionaceae</taxon>
        <taxon>Pseudoteredinibacter</taxon>
    </lineage>
</organism>
<dbReference type="Pfam" id="PF00884">
    <property type="entry name" value="Sulfatase"/>
    <property type="match status" value="1"/>
</dbReference>
<feature type="domain" description="Sulfatase N-terminal" evidence="2">
    <location>
        <begin position="47"/>
        <end position="461"/>
    </location>
</feature>
<protein>
    <submittedName>
        <fullName evidence="3">Arylsulfatase</fullName>
        <ecNumber evidence="3">3.1.6.1</ecNumber>
    </submittedName>
</protein>
<dbReference type="SUPFAM" id="SSF53649">
    <property type="entry name" value="Alkaline phosphatase-like"/>
    <property type="match status" value="1"/>
</dbReference>
<dbReference type="Gene3D" id="3.40.720.10">
    <property type="entry name" value="Alkaline Phosphatase, subunit A"/>
    <property type="match status" value="1"/>
</dbReference>
<gene>
    <name evidence="3" type="ORF">HNR48_002383</name>
</gene>
<evidence type="ECO:0000313" key="4">
    <source>
        <dbReference type="Proteomes" id="UP000528457"/>
    </source>
</evidence>
<dbReference type="InParanoid" id="A0A7X0JUT0"/>
<dbReference type="PANTHER" id="PTHR42693">
    <property type="entry name" value="ARYLSULFATASE FAMILY MEMBER"/>
    <property type="match status" value="1"/>
</dbReference>
<comment type="similarity">
    <text evidence="1">Belongs to the sulfatase family.</text>
</comment>
<keyword evidence="3" id="KW-0378">Hydrolase</keyword>
<dbReference type="EMBL" id="JACHHT010000002">
    <property type="protein sequence ID" value="MBB6522098.1"/>
    <property type="molecule type" value="Genomic_DNA"/>
</dbReference>
<keyword evidence="4" id="KW-1185">Reference proteome</keyword>
<dbReference type="InterPro" id="IPR017850">
    <property type="entry name" value="Alkaline_phosphatase_core_sf"/>
</dbReference>
<evidence type="ECO:0000313" key="3">
    <source>
        <dbReference type="EMBL" id="MBB6522098.1"/>
    </source>
</evidence>
<dbReference type="RefSeq" id="WP_341801003.1">
    <property type="nucleotide sequence ID" value="NZ_JAAONY010000002.1"/>
</dbReference>
<dbReference type="InterPro" id="IPR000917">
    <property type="entry name" value="Sulfatase_N"/>
</dbReference>
<sequence length="576" mass="64380">MNKNIIATIIKRGWQKGDVGTRLFARILIVFLALGMSYQAQANSPRPNILLVVVDDLGFADLGYLGSEIKTPNIDRLAEQGVQFTDFHTAFTCSPTRAMLLTGVDSHLAGLGNMAEEMADNQRGQPGYEGYLNQRVESLATILKSAGYNTYMTGKWHLGKGEGQGPESHGFDRSFVLLPGGASHYADMKPAYAQHEGQKAGYREDGVLLKTLPERFQYSSQFYVDQLLDYIQSGKQKQSQKPFFAYLAFTAPHWPLQASEQAIAEYQGRYDKGYEQLHKERAAKQRALGLISGEPAVMPPGSRKWESLSSEEKSQSSRAMEIYAAMVSEMDKHFGRLLKSLEQQGDLENTLVIFMSDNGAEGHDVDATWPKDQFPKVYNWVMNNHDFSLRAMGKVDSYVFYGPEWAWAGAPGFYGYKGFSSEGGSHVPAFLTYPKTIKAGRVDQLVRVKDIVPTILDITGIKGRASKSPSSEEKTAYHPISGRSILPALQGKAMAPVNFITELFGKRVVRSGDWKAILMPIPMGNGQWQLFNIRDDRAERKNLALKNPDKLKELITLWDDYARRNNVILPNWVSGY</sequence>
<proteinExistence type="inferred from homology"/>
<reference evidence="3 4" key="1">
    <citation type="submission" date="2020-08" db="EMBL/GenBank/DDBJ databases">
        <title>Genomic Encyclopedia of Type Strains, Phase IV (KMG-IV): sequencing the most valuable type-strain genomes for metagenomic binning, comparative biology and taxonomic classification.</title>
        <authorList>
            <person name="Goeker M."/>
        </authorList>
    </citation>
    <scope>NUCLEOTIDE SEQUENCE [LARGE SCALE GENOMIC DNA]</scope>
    <source>
        <strain evidence="3 4">DSM 22368</strain>
    </source>
</reference>
<dbReference type="Proteomes" id="UP000528457">
    <property type="component" value="Unassembled WGS sequence"/>
</dbReference>